<protein>
    <submittedName>
        <fullName evidence="2">TIR domain-containing protein</fullName>
    </submittedName>
</protein>
<dbReference type="EMBL" id="JAATEO010000018">
    <property type="protein sequence ID" value="NJP33753.1"/>
    <property type="molecule type" value="Genomic_DNA"/>
</dbReference>
<evidence type="ECO:0000313" key="3">
    <source>
        <dbReference type="Proteomes" id="UP000783871"/>
    </source>
</evidence>
<accession>A0ABX0Z9F5</accession>
<keyword evidence="3" id="KW-1185">Reference proteome</keyword>
<dbReference type="PANTHER" id="PTHR47691">
    <property type="entry name" value="REGULATOR-RELATED"/>
    <property type="match status" value="1"/>
</dbReference>
<dbReference type="SMART" id="SM00382">
    <property type="entry name" value="AAA"/>
    <property type="match status" value="1"/>
</dbReference>
<name>A0ABX0Z9F5_9ACTN</name>
<dbReference type="PANTHER" id="PTHR47691:SF3">
    <property type="entry name" value="HTH-TYPE TRANSCRIPTIONAL REGULATOR RV0890C-RELATED"/>
    <property type="match status" value="1"/>
</dbReference>
<dbReference type="InterPro" id="IPR011990">
    <property type="entry name" value="TPR-like_helical_dom_sf"/>
</dbReference>
<dbReference type="InterPro" id="IPR003593">
    <property type="entry name" value="AAA+_ATPase"/>
</dbReference>
<dbReference type="Gene3D" id="3.40.50.10140">
    <property type="entry name" value="Toll/interleukin-1 receptor homology (TIR) domain"/>
    <property type="match status" value="1"/>
</dbReference>
<dbReference type="Proteomes" id="UP000783871">
    <property type="component" value="Unassembled WGS sequence"/>
</dbReference>
<dbReference type="SUPFAM" id="SSF52540">
    <property type="entry name" value="P-loop containing nucleoside triphosphate hydrolases"/>
    <property type="match status" value="1"/>
</dbReference>
<evidence type="ECO:0000313" key="2">
    <source>
        <dbReference type="EMBL" id="NJP33753.1"/>
    </source>
</evidence>
<sequence length="975" mass="104446">MGGYDVFLSLAGPDRDDALRLAAALDREGLRVFVDDEEIPLFESITAEIEDALNASKVLVTYFSRSFPGRPACEVELTAAFLSGQREGDPTRRVVVVNPEPTVDHLHPVELADARFALMTGDTDERSLQSLAKRIKERVDVTTGTIGGVVLSDRLRWIGRETPGTLHLVGRYAETWELHSKLHRGDFTLTQDIPTGGVVTVDGLPGSGKTSLVAGYARRFGARFPGGVHWISLAGATAADVLGAYGDALRVLADSAGMEISPHTSVDHLCGEFANRIAMGRQPALWVVDDVPSGLDPALIQRLAPKAGPLLRTILIGRERPADERFPHVSVGPMTAVDAAQLLRAYRVPVLDPADRRAFDELVARLGGHALALTTVGRQLRDRQGLESFSDFVRRLDAGLVPLDAVTAVLAEVMVGLGTAARQILDVSTVCAAAPVPVAMLRQVLERAAAVSRDAAATIGDGLVELRERGLATRDGASWQVHSLVREIADTHVTAAVDRFVLAGHAASAVLDLAGKLPADGRGQLTAHAARLRADPRVGPADQEALLRLLAAHYSTWGQPHVAMTYLEEIVARGRASRSDLVDTAEACLGAGRAKRALHHLATVSTAPGAHRVGPDQVTAVATALRVELVTAQARDALGEFAAADHLWVALDAATADASLSAQSAAIRIALIRSRVIRGELAEAAARLRTLIADLAADDGAYALERLQEARIELARVQMTTNEQQEARRTARLVVEHYAAHNLADHIHARQARLVLDGAHLALGLWGLNPDPAHWRRACRSIGELLRSQRDEIGPLNLTTLATEVEYAHALLCNGLARHATALLNGTRARVAQLLGPDHPLHLHALLLAGRAAAQRADYTAALDLHDRAHRGMNRVLGPRHPQTVHALYGLGVALALTGQRGRASRIFADVRRVAPRTVGRKTDLHAQGWVAMPLVVLPSALWRTVATASRRPPEQSVAAPHDWVLAEAAGQPST</sequence>
<gene>
    <name evidence="2" type="ORF">HCJ94_17640</name>
</gene>
<dbReference type="RefSeq" id="WP_168002122.1">
    <property type="nucleotide sequence ID" value="NZ_JAATEO010000018.1"/>
</dbReference>
<dbReference type="Gene3D" id="3.40.50.300">
    <property type="entry name" value="P-loop containing nucleotide triphosphate hydrolases"/>
    <property type="match status" value="1"/>
</dbReference>
<dbReference type="Gene3D" id="1.25.40.10">
    <property type="entry name" value="Tetratricopeptide repeat domain"/>
    <property type="match status" value="1"/>
</dbReference>
<dbReference type="InterPro" id="IPR027417">
    <property type="entry name" value="P-loop_NTPase"/>
</dbReference>
<reference evidence="2 3" key="1">
    <citation type="submission" date="2020-03" db="EMBL/GenBank/DDBJ databases">
        <title>WGS of actinomycetes isolated from Thailand.</title>
        <authorList>
            <person name="Thawai C."/>
        </authorList>
    </citation>
    <scope>NUCLEOTIDE SEQUENCE [LARGE SCALE GENOMIC DNA]</scope>
    <source>
        <strain evidence="2 3">HSS6-12</strain>
    </source>
</reference>
<dbReference type="PROSITE" id="PS50104">
    <property type="entry name" value="TIR"/>
    <property type="match status" value="1"/>
</dbReference>
<proteinExistence type="predicted"/>
<feature type="domain" description="TIR" evidence="1">
    <location>
        <begin position="2"/>
        <end position="139"/>
    </location>
</feature>
<dbReference type="SUPFAM" id="SSF52200">
    <property type="entry name" value="Toll/Interleukin receptor TIR domain"/>
    <property type="match status" value="1"/>
</dbReference>
<dbReference type="InterPro" id="IPR000157">
    <property type="entry name" value="TIR_dom"/>
</dbReference>
<evidence type="ECO:0000259" key="1">
    <source>
        <dbReference type="PROSITE" id="PS50104"/>
    </source>
</evidence>
<dbReference type="Pfam" id="PF13424">
    <property type="entry name" value="TPR_12"/>
    <property type="match status" value="1"/>
</dbReference>
<dbReference type="Pfam" id="PF13676">
    <property type="entry name" value="TIR_2"/>
    <property type="match status" value="1"/>
</dbReference>
<dbReference type="SUPFAM" id="SSF48452">
    <property type="entry name" value="TPR-like"/>
    <property type="match status" value="1"/>
</dbReference>
<comment type="caution">
    <text evidence="2">The sequence shown here is derived from an EMBL/GenBank/DDBJ whole genome shotgun (WGS) entry which is preliminary data.</text>
</comment>
<organism evidence="2 3">
    <name type="scientific">Micromonospora thermarum</name>
    <dbReference type="NCBI Taxonomy" id="2720024"/>
    <lineage>
        <taxon>Bacteria</taxon>
        <taxon>Bacillati</taxon>
        <taxon>Actinomycetota</taxon>
        <taxon>Actinomycetes</taxon>
        <taxon>Micromonosporales</taxon>
        <taxon>Micromonosporaceae</taxon>
        <taxon>Micromonospora</taxon>
    </lineage>
</organism>
<dbReference type="InterPro" id="IPR035897">
    <property type="entry name" value="Toll_tir_struct_dom_sf"/>
</dbReference>